<sequence length="116" mass="13181">MHLAAPYFIHVWYDDVIRIYNGRVRSRHHGLRVYHTAVPRRVYPPAAAFTPHDGFYVLLISVTCAVVIGNGYAYYRAGDDAYAVVREQHTAMRACRVIGYHLQHATPTIYAGTYGL</sequence>
<keyword evidence="3" id="KW-1185">Reference proteome</keyword>
<evidence type="ECO:0000313" key="3">
    <source>
        <dbReference type="Proteomes" id="UP000887013"/>
    </source>
</evidence>
<proteinExistence type="predicted"/>
<accession>A0A8X6QVR2</accession>
<gene>
    <name evidence="2" type="ORF">NPIL_17711</name>
</gene>
<comment type="caution">
    <text evidence="2">The sequence shown here is derived from an EMBL/GenBank/DDBJ whole genome shotgun (WGS) entry which is preliminary data.</text>
</comment>
<reference evidence="2" key="1">
    <citation type="submission" date="2020-08" db="EMBL/GenBank/DDBJ databases">
        <title>Multicomponent nature underlies the extraordinary mechanical properties of spider dragline silk.</title>
        <authorList>
            <person name="Kono N."/>
            <person name="Nakamura H."/>
            <person name="Mori M."/>
            <person name="Yoshida Y."/>
            <person name="Ohtoshi R."/>
            <person name="Malay A.D."/>
            <person name="Moran D.A.P."/>
            <person name="Tomita M."/>
            <person name="Numata K."/>
            <person name="Arakawa K."/>
        </authorList>
    </citation>
    <scope>NUCLEOTIDE SEQUENCE</scope>
</reference>
<name>A0A8X6QVR2_NEPPI</name>
<dbReference type="EMBL" id="BMAW01132075">
    <property type="protein sequence ID" value="GFU41905.1"/>
    <property type="molecule type" value="Genomic_DNA"/>
</dbReference>
<organism evidence="2 3">
    <name type="scientific">Nephila pilipes</name>
    <name type="common">Giant wood spider</name>
    <name type="synonym">Nephila maculata</name>
    <dbReference type="NCBI Taxonomy" id="299642"/>
    <lineage>
        <taxon>Eukaryota</taxon>
        <taxon>Metazoa</taxon>
        <taxon>Ecdysozoa</taxon>
        <taxon>Arthropoda</taxon>
        <taxon>Chelicerata</taxon>
        <taxon>Arachnida</taxon>
        <taxon>Araneae</taxon>
        <taxon>Araneomorphae</taxon>
        <taxon>Entelegynae</taxon>
        <taxon>Araneoidea</taxon>
        <taxon>Nephilidae</taxon>
        <taxon>Nephila</taxon>
    </lineage>
</organism>
<feature type="transmembrane region" description="Helical" evidence="1">
    <location>
        <begin position="55"/>
        <end position="75"/>
    </location>
</feature>
<evidence type="ECO:0000256" key="1">
    <source>
        <dbReference type="SAM" id="Phobius"/>
    </source>
</evidence>
<evidence type="ECO:0000313" key="2">
    <source>
        <dbReference type="EMBL" id="GFU41905.1"/>
    </source>
</evidence>
<keyword evidence="1" id="KW-0812">Transmembrane</keyword>
<dbReference type="Proteomes" id="UP000887013">
    <property type="component" value="Unassembled WGS sequence"/>
</dbReference>
<keyword evidence="1" id="KW-0472">Membrane</keyword>
<protein>
    <submittedName>
        <fullName evidence="2">Uncharacterized protein</fullName>
    </submittedName>
</protein>
<keyword evidence="1" id="KW-1133">Transmembrane helix</keyword>
<dbReference type="AlphaFoldDB" id="A0A8X6QVR2"/>